<dbReference type="Gene3D" id="3.30.40.10">
    <property type="entry name" value="Zinc/RING finger domain, C3HC4 (zinc finger)"/>
    <property type="match status" value="1"/>
</dbReference>
<evidence type="ECO:0000256" key="3">
    <source>
        <dbReference type="ARBA" id="ARBA00022833"/>
    </source>
</evidence>
<dbReference type="InterPro" id="IPR046341">
    <property type="entry name" value="SET_dom_sf"/>
</dbReference>
<keyword evidence="7" id="KW-0808">Transferase</keyword>
<feature type="compositionally biased region" description="Polar residues" evidence="5">
    <location>
        <begin position="645"/>
        <end position="661"/>
    </location>
</feature>
<name>V9IMH5_APICE</name>
<feature type="compositionally biased region" description="Polar residues" evidence="5">
    <location>
        <begin position="778"/>
        <end position="815"/>
    </location>
</feature>
<dbReference type="SUPFAM" id="SSF57903">
    <property type="entry name" value="FYVE/PHD zinc finger"/>
    <property type="match status" value="1"/>
</dbReference>
<dbReference type="GO" id="GO:0008276">
    <property type="term" value="F:protein methyltransferase activity"/>
    <property type="evidence" value="ECO:0007669"/>
    <property type="project" value="UniProtKB-ARBA"/>
</dbReference>
<keyword evidence="7" id="KW-0489">Methyltransferase</keyword>
<feature type="region of interest" description="Disordered" evidence="5">
    <location>
        <begin position="33"/>
        <end position="127"/>
    </location>
</feature>
<feature type="region of interest" description="Disordered" evidence="5">
    <location>
        <begin position="151"/>
        <end position="178"/>
    </location>
</feature>
<feature type="compositionally biased region" description="Pro residues" evidence="5">
    <location>
        <begin position="98"/>
        <end position="113"/>
    </location>
</feature>
<dbReference type="SUPFAM" id="SSF82199">
    <property type="entry name" value="SET domain"/>
    <property type="match status" value="1"/>
</dbReference>
<keyword evidence="1" id="KW-0479">Metal-binding</keyword>
<dbReference type="FunFam" id="3.30.40.10:FF:000150">
    <property type="entry name" value="Inactive histone-lysine N-methyltransferase 2E"/>
    <property type="match status" value="1"/>
</dbReference>
<feature type="region of interest" description="Disordered" evidence="5">
    <location>
        <begin position="691"/>
        <end position="870"/>
    </location>
</feature>
<dbReference type="AlphaFoldDB" id="V9IMH5"/>
<feature type="compositionally biased region" description="Polar residues" evidence="5">
    <location>
        <begin position="720"/>
        <end position="733"/>
    </location>
</feature>
<dbReference type="PANTHER" id="PTHR46462">
    <property type="entry name" value="UPSET, ISOFORM A"/>
    <property type="match status" value="1"/>
</dbReference>
<feature type="region of interest" description="Disordered" evidence="5">
    <location>
        <begin position="637"/>
        <end position="675"/>
    </location>
</feature>
<accession>V9IMH5</accession>
<evidence type="ECO:0000256" key="5">
    <source>
        <dbReference type="SAM" id="MobiDB-lite"/>
    </source>
</evidence>
<dbReference type="EMBL" id="JR053893">
    <property type="protein sequence ID" value="AEY62037.1"/>
    <property type="molecule type" value="mRNA"/>
</dbReference>
<evidence type="ECO:0000259" key="6">
    <source>
        <dbReference type="PROSITE" id="PS50280"/>
    </source>
</evidence>
<dbReference type="InterPro" id="IPR011011">
    <property type="entry name" value="Znf_FYVE_PHD"/>
</dbReference>
<dbReference type="Gene3D" id="2.170.270.10">
    <property type="entry name" value="SET domain"/>
    <property type="match status" value="1"/>
</dbReference>
<feature type="region of interest" description="Disordered" evidence="5">
    <location>
        <begin position="240"/>
        <end position="352"/>
    </location>
</feature>
<gene>
    <name evidence="7" type="ORF">ACCB15114</name>
</gene>
<feature type="domain" description="SET" evidence="6">
    <location>
        <begin position="396"/>
        <end position="527"/>
    </location>
</feature>
<dbReference type="PROSITE" id="PS01359">
    <property type="entry name" value="ZF_PHD_1"/>
    <property type="match status" value="1"/>
</dbReference>
<dbReference type="GO" id="GO:0008270">
    <property type="term" value="F:zinc ion binding"/>
    <property type="evidence" value="ECO:0007669"/>
    <property type="project" value="UniProtKB-KW"/>
</dbReference>
<evidence type="ECO:0000256" key="4">
    <source>
        <dbReference type="ARBA" id="ARBA00022853"/>
    </source>
</evidence>
<dbReference type="PROSITE" id="PS50280">
    <property type="entry name" value="SET"/>
    <property type="match status" value="1"/>
</dbReference>
<dbReference type="CDD" id="cd10529">
    <property type="entry name" value="SET_SETD5-like"/>
    <property type="match status" value="1"/>
</dbReference>
<dbReference type="Pfam" id="PF20826">
    <property type="entry name" value="PHD_5"/>
    <property type="match status" value="1"/>
</dbReference>
<dbReference type="CDD" id="cd15550">
    <property type="entry name" value="PHD_MLL5"/>
    <property type="match status" value="1"/>
</dbReference>
<proteinExistence type="evidence at transcript level"/>
<keyword evidence="2" id="KW-0863">Zinc-finger</keyword>
<dbReference type="PANTHER" id="PTHR46462:SF3">
    <property type="entry name" value="UPSET, ISOFORM A"/>
    <property type="match status" value="1"/>
</dbReference>
<dbReference type="GO" id="GO:0008757">
    <property type="term" value="F:S-adenosylmethionine-dependent methyltransferase activity"/>
    <property type="evidence" value="ECO:0007669"/>
    <property type="project" value="UniProtKB-ARBA"/>
</dbReference>
<feature type="compositionally biased region" description="Low complexity" evidence="5">
    <location>
        <begin position="293"/>
        <end position="302"/>
    </location>
</feature>
<feature type="compositionally biased region" description="Low complexity" evidence="5">
    <location>
        <begin position="248"/>
        <end position="263"/>
    </location>
</feature>
<organism evidence="7">
    <name type="scientific">Apis cerana</name>
    <name type="common">Indian honeybee</name>
    <dbReference type="NCBI Taxonomy" id="7461"/>
    <lineage>
        <taxon>Eukaryota</taxon>
        <taxon>Metazoa</taxon>
        <taxon>Ecdysozoa</taxon>
        <taxon>Arthropoda</taxon>
        <taxon>Hexapoda</taxon>
        <taxon>Insecta</taxon>
        <taxon>Pterygota</taxon>
        <taxon>Neoptera</taxon>
        <taxon>Endopterygota</taxon>
        <taxon>Hymenoptera</taxon>
        <taxon>Apocrita</taxon>
        <taxon>Aculeata</taxon>
        <taxon>Apoidea</taxon>
        <taxon>Anthophila</taxon>
        <taxon>Apidae</taxon>
        <taxon>Apis</taxon>
    </lineage>
</organism>
<dbReference type="GO" id="GO:0070210">
    <property type="term" value="C:Rpd3L-Expanded complex"/>
    <property type="evidence" value="ECO:0007669"/>
    <property type="project" value="TreeGrafter"/>
</dbReference>
<dbReference type="GO" id="GO:0034967">
    <property type="term" value="C:Set3 complex"/>
    <property type="evidence" value="ECO:0007669"/>
    <property type="project" value="TreeGrafter"/>
</dbReference>
<feature type="compositionally biased region" description="Low complexity" evidence="5">
    <location>
        <begin position="746"/>
        <end position="757"/>
    </location>
</feature>
<sequence length="898" mass="100496">MLLHKNQPIKIQQQTIQQKQLITSSQFPQQIRQQSGQVKTLLPVTSMDTRKDIENKTESELRESKEDERQQRPTTPIIRIPPPYECLQYVLQDHNYGAPPPRTPSPPSPPSHPKQPINGGGNSTATSQHSYIYGKVVTGTNVDDDAASVISSETGRDAELEGEETETAPEGEGDDEDSVTRCICDFEHDDGYMICCDRCLVWQHVDCMGIDRSNIPDEYLCEICRPRRVDRQRARALQMRKREELLNSDTSSDTSSTSSADTDVGVNTIPKKRTIQQQIPRRKSEPPQVRRLNNNNNNNNNNVAKRQRRDSHPRQSSTVRKKETTKRGPGKRKAKRRMSLEDKEEEAQDTWSSNVAPLRQWIERYEEAVTNHYSPELRARISSIKVNGTHSDLRQNNMNVIATGKYRLNVHSNNVRFLVATMYLPPNTPVVELRGKYMLSTQHRPSYPQGRQHTQRPGPFVFFYRLPRDGTEVCVDTRTYGNDARFVRRSCKPNAEVKHCIEKGTLHLYIVTTTAIEKNAEITIRHEQHDLLLSPNPNSSMMPIICACNNPRECQIVSLNQLNRRGSNGALAENADGRERRRRGRRNTICEDSDSSTVMSNSTIIAQPAPPPTTVSSVSAPPRRTVTTTIASNTMRQLSKEESLTVVQQPQTSPNLSQSIPSEIKKDKKKMTREERKMEAIMKAFERLEKAEQRKQEVQARNAQRKESGGTHSDNEDSHSLTMQSKQKQQNSDRPLRRKRKKGRARTTSTSQSQGTSRRTRLNSADSDESSGEESNSMQSPPLLSQNHSQNRDTPYSSYLNTPAKNTNESVTTPAHQGIPTAAGLLLALANSNAPGPSSPPLQQPTPVKSPTCDSGASSSSQSSTPSTPLSSACLLVAAAVGPLAPGFKFPKPKSSNE</sequence>
<feature type="compositionally biased region" description="Basic and acidic residues" evidence="5">
    <location>
        <begin position="691"/>
        <end position="719"/>
    </location>
</feature>
<dbReference type="GO" id="GO:0032259">
    <property type="term" value="P:methylation"/>
    <property type="evidence" value="ECO:0007669"/>
    <property type="project" value="UniProtKB-KW"/>
</dbReference>
<dbReference type="SMART" id="SM00317">
    <property type="entry name" value="SET"/>
    <property type="match status" value="1"/>
</dbReference>
<dbReference type="InterPro" id="IPR013083">
    <property type="entry name" value="Znf_RING/FYVE/PHD"/>
</dbReference>
<dbReference type="InterPro" id="IPR001965">
    <property type="entry name" value="Znf_PHD"/>
</dbReference>
<feature type="compositionally biased region" description="Low complexity" evidence="5">
    <location>
        <begin position="855"/>
        <end position="870"/>
    </location>
</feature>
<dbReference type="InterPro" id="IPR019786">
    <property type="entry name" value="Zinc_finger_PHD-type_CS"/>
</dbReference>
<feature type="compositionally biased region" description="Low complexity" evidence="5">
    <location>
        <begin position="822"/>
        <end position="836"/>
    </location>
</feature>
<feature type="compositionally biased region" description="Acidic residues" evidence="5">
    <location>
        <begin position="160"/>
        <end position="177"/>
    </location>
</feature>
<dbReference type="InterPro" id="IPR001214">
    <property type="entry name" value="SET_dom"/>
</dbReference>
<dbReference type="Pfam" id="PF00856">
    <property type="entry name" value="SET"/>
    <property type="match status" value="1"/>
</dbReference>
<feature type="compositionally biased region" description="Basic and acidic residues" evidence="5">
    <location>
        <begin position="48"/>
        <end position="71"/>
    </location>
</feature>
<reference evidence="7" key="1">
    <citation type="submission" date="2011-11" db="EMBL/GenBank/DDBJ databases">
        <title>Decoding the brain transcriptome of the Eastern honeybee (Apis cerana) based on pyrosequencing.</title>
        <authorList>
            <person name="Sun L."/>
            <person name="Zheng H."/>
            <person name="Wang Y."/>
            <person name="Xie X."/>
            <person name="Zhu Y."/>
            <person name="Gu W."/>
            <person name="Wang S."/>
        </authorList>
    </citation>
    <scope>NUCLEOTIDE SEQUENCE</scope>
    <source>
        <tissue evidence="7">Brain</tissue>
    </source>
</reference>
<evidence type="ECO:0000256" key="2">
    <source>
        <dbReference type="ARBA" id="ARBA00022771"/>
    </source>
</evidence>
<feature type="compositionally biased region" description="Basic residues" evidence="5">
    <location>
        <begin position="328"/>
        <end position="337"/>
    </location>
</feature>
<dbReference type="GO" id="GO:0008170">
    <property type="term" value="F:N-methyltransferase activity"/>
    <property type="evidence" value="ECO:0007669"/>
    <property type="project" value="UniProtKB-ARBA"/>
</dbReference>
<evidence type="ECO:0000256" key="1">
    <source>
        <dbReference type="ARBA" id="ARBA00022723"/>
    </source>
</evidence>
<protein>
    <submittedName>
        <fullName evidence="7">Histone-lysine N-methyltransferase MLL5</fullName>
    </submittedName>
</protein>
<keyword evidence="3" id="KW-0862">Zinc</keyword>
<dbReference type="GO" id="GO:0006325">
    <property type="term" value="P:chromatin organization"/>
    <property type="evidence" value="ECO:0007669"/>
    <property type="project" value="UniProtKB-KW"/>
</dbReference>
<dbReference type="SMART" id="SM00249">
    <property type="entry name" value="PHD"/>
    <property type="match status" value="1"/>
</dbReference>
<feature type="region of interest" description="Disordered" evidence="5">
    <location>
        <begin position="567"/>
        <end position="624"/>
    </location>
</feature>
<evidence type="ECO:0000313" key="7">
    <source>
        <dbReference type="EMBL" id="AEY62037.1"/>
    </source>
</evidence>
<keyword evidence="4" id="KW-0156">Chromatin regulator</keyword>
<feature type="compositionally biased region" description="Basic residues" evidence="5">
    <location>
        <begin position="736"/>
        <end position="745"/>
    </location>
</feature>
<dbReference type="GO" id="GO:0006355">
    <property type="term" value="P:regulation of DNA-templated transcription"/>
    <property type="evidence" value="ECO:0007669"/>
    <property type="project" value="TreeGrafter"/>
</dbReference>